<keyword evidence="2" id="KW-0378">Hydrolase</keyword>
<dbReference type="Gene3D" id="3.20.20.80">
    <property type="entry name" value="Glycosidases"/>
    <property type="match status" value="1"/>
</dbReference>
<sequence length="561" mass="64052">MDVQNNLMMISSADDFPLNYPLSGDQVSRYNQTKIKRSDFPDDFAFGAATSAYQIEGGWNAGTKGMSVWDVFTQRTPGGISDGSNGNVALDHYNKFRGDVALMKKLGLNSYRFSISWSRILPDALLAQGIEPYATIFHWDVPQCLQDEYGGFLSDKIVKDFCEFAEVCFWEFGDRVKHWITLNEPRSFTVQGYVNGNFPPNHGKAPTTQSEATKRKLILRSSSRSQVVPVVGDPGREPYTVGHNLILSHAYAVDIYRRKYQESQRGEIGITNCIDWYEPLTNSQEDQDAARRAMDFMLGWFVEPLITGDYPENMIKNVGDRLPKFTEKEEKLVKGSYDFLGINYYTAKYAANDPTEPTTPSYLTDSRFEASVSRNGVLIGPQAGSSWLHIVPWGIYKIFKSHLPYLEASRTPPPTNIRHRFDNINSGSFFHSLEGVWFAANSINSLKKHSTRNQANESNSAVRECGLRPTLSTRWINIQRAFECETNEKCKYYKNLVTCQDKEYIFLVKTYRKTEPDQARKYIIAQEIKKYELLEVSNVQNEDDVPNDKRKLKIKKDVSTH</sequence>
<name>A0ABD1SRA5_9LAMI</name>
<organism evidence="5 6">
    <name type="scientific">Forsythia ovata</name>
    <dbReference type="NCBI Taxonomy" id="205694"/>
    <lineage>
        <taxon>Eukaryota</taxon>
        <taxon>Viridiplantae</taxon>
        <taxon>Streptophyta</taxon>
        <taxon>Embryophyta</taxon>
        <taxon>Tracheophyta</taxon>
        <taxon>Spermatophyta</taxon>
        <taxon>Magnoliopsida</taxon>
        <taxon>eudicotyledons</taxon>
        <taxon>Gunneridae</taxon>
        <taxon>Pentapetalae</taxon>
        <taxon>asterids</taxon>
        <taxon>lamiids</taxon>
        <taxon>Lamiales</taxon>
        <taxon>Oleaceae</taxon>
        <taxon>Forsythieae</taxon>
        <taxon>Forsythia</taxon>
    </lineage>
</organism>
<dbReference type="InterPro" id="IPR033132">
    <property type="entry name" value="GH_1_N_CS"/>
</dbReference>
<keyword evidence="6" id="KW-1185">Reference proteome</keyword>
<dbReference type="SUPFAM" id="SSF51445">
    <property type="entry name" value="(Trans)glycosidases"/>
    <property type="match status" value="1"/>
</dbReference>
<keyword evidence="3" id="KW-0326">Glycosidase</keyword>
<evidence type="ECO:0000313" key="6">
    <source>
        <dbReference type="Proteomes" id="UP001604277"/>
    </source>
</evidence>
<protein>
    <submittedName>
        <fullName evidence="5">Beta-glucosidase</fullName>
    </submittedName>
</protein>
<evidence type="ECO:0000256" key="2">
    <source>
        <dbReference type="ARBA" id="ARBA00022801"/>
    </source>
</evidence>
<comment type="caution">
    <text evidence="5">The sequence shown here is derived from an EMBL/GenBank/DDBJ whole genome shotgun (WGS) entry which is preliminary data.</text>
</comment>
<evidence type="ECO:0000313" key="5">
    <source>
        <dbReference type="EMBL" id="KAL2503240.1"/>
    </source>
</evidence>
<evidence type="ECO:0000256" key="4">
    <source>
        <dbReference type="RuleBase" id="RU003690"/>
    </source>
</evidence>
<evidence type="ECO:0000256" key="3">
    <source>
        <dbReference type="ARBA" id="ARBA00023295"/>
    </source>
</evidence>
<dbReference type="AlphaFoldDB" id="A0ABD1SRA5"/>
<dbReference type="PANTHER" id="PTHR10353:SF137">
    <property type="entry name" value="MYROSINASE 3-RELATED"/>
    <property type="match status" value="1"/>
</dbReference>
<dbReference type="EMBL" id="JBFOLJ010000010">
    <property type="protein sequence ID" value="KAL2503240.1"/>
    <property type="molecule type" value="Genomic_DNA"/>
</dbReference>
<comment type="similarity">
    <text evidence="1 4">Belongs to the glycosyl hydrolase 1 family.</text>
</comment>
<dbReference type="FunFam" id="3.20.20.80:FF:000041">
    <property type="entry name" value="Beta-glucosidase 7"/>
    <property type="match status" value="1"/>
</dbReference>
<dbReference type="PROSITE" id="PS00653">
    <property type="entry name" value="GLYCOSYL_HYDROL_F1_2"/>
    <property type="match status" value="1"/>
</dbReference>
<dbReference type="InterPro" id="IPR001360">
    <property type="entry name" value="Glyco_hydro_1"/>
</dbReference>
<gene>
    <name evidence="5" type="ORF">Fot_37088</name>
</gene>
<dbReference type="GO" id="GO:0008422">
    <property type="term" value="F:beta-glucosidase activity"/>
    <property type="evidence" value="ECO:0007669"/>
    <property type="project" value="UniProtKB-ARBA"/>
</dbReference>
<proteinExistence type="inferred from homology"/>
<dbReference type="InterPro" id="IPR017853">
    <property type="entry name" value="GH"/>
</dbReference>
<accession>A0ABD1SRA5</accession>
<reference evidence="6" key="1">
    <citation type="submission" date="2024-07" db="EMBL/GenBank/DDBJ databases">
        <title>Two chromosome-level genome assemblies of Korean endemic species Abeliophyllum distichum and Forsythia ovata (Oleaceae).</title>
        <authorList>
            <person name="Jang H."/>
        </authorList>
    </citation>
    <scope>NUCLEOTIDE SEQUENCE [LARGE SCALE GENOMIC DNA]</scope>
</reference>
<evidence type="ECO:0000256" key="1">
    <source>
        <dbReference type="ARBA" id="ARBA00010838"/>
    </source>
</evidence>
<dbReference type="PANTHER" id="PTHR10353">
    <property type="entry name" value="GLYCOSYL HYDROLASE"/>
    <property type="match status" value="1"/>
</dbReference>
<dbReference type="Proteomes" id="UP001604277">
    <property type="component" value="Unassembled WGS sequence"/>
</dbReference>
<dbReference type="Pfam" id="PF00232">
    <property type="entry name" value="Glyco_hydro_1"/>
    <property type="match status" value="1"/>
</dbReference>